<dbReference type="InterPro" id="IPR000772">
    <property type="entry name" value="Ricin_B_lectin"/>
</dbReference>
<sequence length="180" mass="19893">MRARLPALALATAGLLTTLGLSPAHAAEEAELWEHSSWSDEGGKGCLAPLWGGADPGTYVGYEKCDKSKGQTWQRIWHDTTFTWLSLRHATSGLCATVLGGGTAEGADVVLQPCANTPEQRIRRVQRDVINIVLEYRFQHTDMCLTAGYVHHRPGSDVVQRGCQNVRWQKWSIEQWTPPA</sequence>
<name>A0ABS5AR62_9PSEU</name>
<feature type="chain" id="PRO_5045605787" description="Ricin B lectin domain-containing protein" evidence="1">
    <location>
        <begin position="27"/>
        <end position="180"/>
    </location>
</feature>
<comment type="caution">
    <text evidence="3">The sequence shown here is derived from an EMBL/GenBank/DDBJ whole genome shotgun (WGS) entry which is preliminary data.</text>
</comment>
<reference evidence="3 4" key="1">
    <citation type="submission" date="2021-03" db="EMBL/GenBank/DDBJ databases">
        <title>Sequencing the genomes of 1000 actinobacteria strains.</title>
        <authorList>
            <person name="Klenk H.-P."/>
        </authorList>
    </citation>
    <scope>NUCLEOTIDE SEQUENCE [LARGE SCALE GENOMIC DNA]</scope>
    <source>
        <strain evidence="3 4">DSM 44580</strain>
    </source>
</reference>
<evidence type="ECO:0000313" key="4">
    <source>
        <dbReference type="Proteomes" id="UP001519363"/>
    </source>
</evidence>
<evidence type="ECO:0000256" key="1">
    <source>
        <dbReference type="SAM" id="SignalP"/>
    </source>
</evidence>
<dbReference type="EMBL" id="JAGIOO010000001">
    <property type="protein sequence ID" value="MBP2479041.1"/>
    <property type="molecule type" value="Genomic_DNA"/>
</dbReference>
<evidence type="ECO:0000259" key="2">
    <source>
        <dbReference type="Pfam" id="PF00652"/>
    </source>
</evidence>
<dbReference type="Proteomes" id="UP001519363">
    <property type="component" value="Unassembled WGS sequence"/>
</dbReference>
<dbReference type="CDD" id="cd00161">
    <property type="entry name" value="beta-trefoil_Ricin-like"/>
    <property type="match status" value="1"/>
</dbReference>
<dbReference type="SUPFAM" id="SSF50370">
    <property type="entry name" value="Ricin B-like lectins"/>
    <property type="match status" value="1"/>
</dbReference>
<feature type="domain" description="Ricin B lectin" evidence="2">
    <location>
        <begin position="84"/>
        <end position="174"/>
    </location>
</feature>
<evidence type="ECO:0000313" key="3">
    <source>
        <dbReference type="EMBL" id="MBP2479041.1"/>
    </source>
</evidence>
<dbReference type="Pfam" id="PF00652">
    <property type="entry name" value="Ricin_B_lectin"/>
    <property type="match status" value="1"/>
</dbReference>
<organism evidence="3 4">
    <name type="scientific">Crossiella equi</name>
    <dbReference type="NCBI Taxonomy" id="130796"/>
    <lineage>
        <taxon>Bacteria</taxon>
        <taxon>Bacillati</taxon>
        <taxon>Actinomycetota</taxon>
        <taxon>Actinomycetes</taxon>
        <taxon>Pseudonocardiales</taxon>
        <taxon>Pseudonocardiaceae</taxon>
        <taxon>Crossiella</taxon>
    </lineage>
</organism>
<dbReference type="RefSeq" id="WP_143343045.1">
    <property type="nucleotide sequence ID" value="NZ_JAGIOO010000001.1"/>
</dbReference>
<dbReference type="Gene3D" id="2.80.10.50">
    <property type="match status" value="1"/>
</dbReference>
<dbReference type="InterPro" id="IPR035992">
    <property type="entry name" value="Ricin_B-like_lectins"/>
</dbReference>
<keyword evidence="1" id="KW-0732">Signal</keyword>
<gene>
    <name evidence="3" type="ORF">JOF53_007913</name>
</gene>
<dbReference type="PROSITE" id="PS50231">
    <property type="entry name" value="RICIN_B_LECTIN"/>
    <property type="match status" value="1"/>
</dbReference>
<feature type="signal peptide" evidence="1">
    <location>
        <begin position="1"/>
        <end position="26"/>
    </location>
</feature>
<keyword evidence="4" id="KW-1185">Reference proteome</keyword>
<proteinExistence type="predicted"/>
<protein>
    <recommendedName>
        <fullName evidence="2">Ricin B lectin domain-containing protein</fullName>
    </recommendedName>
</protein>
<accession>A0ABS5AR62</accession>